<dbReference type="GO" id="GO:0016787">
    <property type="term" value="F:hydrolase activity"/>
    <property type="evidence" value="ECO:0007669"/>
    <property type="project" value="UniProtKB-KW"/>
</dbReference>
<protein>
    <submittedName>
        <fullName evidence="2">Phosphohistidine phosphatase</fullName>
        <ecNumber evidence="2">3.1.3.-</ecNumber>
    </submittedName>
</protein>
<dbReference type="SMART" id="SM00855">
    <property type="entry name" value="PGAM"/>
    <property type="match status" value="1"/>
</dbReference>
<name>A0ABV2L2K9_9HYPH</name>
<comment type="caution">
    <text evidence="2">The sequence shown here is derived from an EMBL/GenBank/DDBJ whole genome shotgun (WGS) entry which is preliminary data.</text>
</comment>
<dbReference type="RefSeq" id="WP_238278401.1">
    <property type="nucleotide sequence ID" value="NZ_BPQL01000036.1"/>
</dbReference>
<dbReference type="SUPFAM" id="SSF53254">
    <property type="entry name" value="Phosphoglycerate mutase-like"/>
    <property type="match status" value="1"/>
</dbReference>
<dbReference type="PANTHER" id="PTHR47623">
    <property type="entry name" value="OS09G0287300 PROTEIN"/>
    <property type="match status" value="1"/>
</dbReference>
<keyword evidence="2" id="KW-0378">Hydrolase</keyword>
<dbReference type="Gene3D" id="3.40.50.1240">
    <property type="entry name" value="Phosphoglycerate mutase-like"/>
    <property type="match status" value="1"/>
</dbReference>
<reference evidence="2 3" key="1">
    <citation type="submission" date="2024-06" db="EMBL/GenBank/DDBJ databases">
        <title>Genomic Encyclopedia of Type Strains, Phase IV (KMG-IV): sequencing the most valuable type-strain genomes for metagenomic binning, comparative biology and taxonomic classification.</title>
        <authorList>
            <person name="Goeker M."/>
        </authorList>
    </citation>
    <scope>NUCLEOTIDE SEQUENCE [LARGE SCALE GENOMIC DNA]</scope>
    <source>
        <strain evidence="2 3">DSM 21331</strain>
    </source>
</reference>
<evidence type="ECO:0000256" key="1">
    <source>
        <dbReference type="SAM" id="MobiDB-lite"/>
    </source>
</evidence>
<feature type="region of interest" description="Disordered" evidence="1">
    <location>
        <begin position="13"/>
        <end position="32"/>
    </location>
</feature>
<sequence>MRRLILLRHAKSDRPPGVSDLDRPLNARGQRDAPRMGAYLAAEDLRADAVVVSPALRTRQTWEGVQPALTGPQPEIVSSIYEAPETALLAVARGAPKTAASLLMIGHNPGLQDLALYLVGAGDKPGRKRLGYEFPTAAIAVIDFEADSWDALKAGSGRLERFVAPKDLEAE</sequence>
<dbReference type="InterPro" id="IPR029033">
    <property type="entry name" value="His_PPase_superfam"/>
</dbReference>
<keyword evidence="3" id="KW-1185">Reference proteome</keyword>
<gene>
    <name evidence="2" type="ORF">ABID43_001399</name>
</gene>
<evidence type="ECO:0000313" key="3">
    <source>
        <dbReference type="Proteomes" id="UP001549145"/>
    </source>
</evidence>
<dbReference type="CDD" id="cd07067">
    <property type="entry name" value="HP_PGM_like"/>
    <property type="match status" value="1"/>
</dbReference>
<dbReference type="EC" id="3.1.3.-" evidence="2"/>
<dbReference type="EMBL" id="JBEPMM010000002">
    <property type="protein sequence ID" value="MET3691874.1"/>
    <property type="molecule type" value="Genomic_DNA"/>
</dbReference>
<dbReference type="InterPro" id="IPR013078">
    <property type="entry name" value="His_Pase_superF_clade-1"/>
</dbReference>
<proteinExistence type="predicted"/>
<evidence type="ECO:0000313" key="2">
    <source>
        <dbReference type="EMBL" id="MET3691874.1"/>
    </source>
</evidence>
<dbReference type="Proteomes" id="UP001549145">
    <property type="component" value="Unassembled WGS sequence"/>
</dbReference>
<dbReference type="Pfam" id="PF00300">
    <property type="entry name" value="His_Phos_1"/>
    <property type="match status" value="1"/>
</dbReference>
<accession>A0ABV2L2K9</accession>
<dbReference type="PANTHER" id="PTHR47623:SF1">
    <property type="entry name" value="OS09G0287300 PROTEIN"/>
    <property type="match status" value="1"/>
</dbReference>
<organism evidence="2 3">
    <name type="scientific">Methylobacterium goesingense</name>
    <dbReference type="NCBI Taxonomy" id="243690"/>
    <lineage>
        <taxon>Bacteria</taxon>
        <taxon>Pseudomonadati</taxon>
        <taxon>Pseudomonadota</taxon>
        <taxon>Alphaproteobacteria</taxon>
        <taxon>Hyphomicrobiales</taxon>
        <taxon>Methylobacteriaceae</taxon>
        <taxon>Methylobacterium</taxon>
    </lineage>
</organism>